<dbReference type="Gene3D" id="3.40.50.1820">
    <property type="entry name" value="alpha/beta hydrolase"/>
    <property type="match status" value="1"/>
</dbReference>
<feature type="region of interest" description="Disordered" evidence="3">
    <location>
        <begin position="705"/>
        <end position="779"/>
    </location>
</feature>
<dbReference type="InterPro" id="IPR002018">
    <property type="entry name" value="CarbesteraseB"/>
</dbReference>
<dbReference type="STRING" id="78410.A0A0P7BQU3"/>
<name>A0A0P7BQU3_9HYPO</name>
<dbReference type="InterPro" id="IPR019826">
    <property type="entry name" value="Carboxylesterase_B_AS"/>
</dbReference>
<keyword evidence="4" id="KW-0732">Signal</keyword>
<reference evidence="7 8" key="1">
    <citation type="submission" date="2015-09" db="EMBL/GenBank/DDBJ databases">
        <title>Draft genome of a European isolate of the apple canker pathogen Neonectria ditissima.</title>
        <authorList>
            <person name="Gomez-Cortecero A."/>
            <person name="Harrison R.J."/>
            <person name="Armitage A.D."/>
        </authorList>
    </citation>
    <scope>NUCLEOTIDE SEQUENCE [LARGE SCALE GENOMIC DNA]</scope>
    <source>
        <strain evidence="7 8">R09/05</strain>
    </source>
</reference>
<evidence type="ECO:0008006" key="9">
    <source>
        <dbReference type="Google" id="ProtNLM"/>
    </source>
</evidence>
<dbReference type="Pfam" id="PF06985">
    <property type="entry name" value="HET"/>
    <property type="match status" value="1"/>
</dbReference>
<comment type="caution">
    <text evidence="7">The sequence shown here is derived from an EMBL/GenBank/DDBJ whole genome shotgun (WGS) entry which is preliminary data.</text>
</comment>
<dbReference type="InterPro" id="IPR029058">
    <property type="entry name" value="AB_hydrolase_fold"/>
</dbReference>
<sequence length="1320" mass="145707">MPLVSRFVLFGLGLAGSVASRAVAASRHTAPTVSVTNGSYAGIYSAEYNQDYFLGIPYAQKPERFALAKGLDEPWDGVHQATSYPPHCYGYGSDQIGYEQSEDCLYLNVVRPAGVKNTAGLPVVAWIHGGGLYMGGSGDRRYNLSFIVDRSVEMGTPVIGVSFNYRLSAMGFLCGDEALDAGVTNNGFRDQRLALRWVNENIRNFGGSPKKVTIVGESSGAESVSAQVFAYNGRDDGLFRAAIAESGFGGAIGRFPGGFNATGDMQATYDALVGNVTSCASLVGSAKSLDCLREAPFDEINHALNVTAVGPWPPVLDRDFIADYPHNQLANNRFPKAPVLIGANTDEGTAFGSGRGPNGGGVNSDDEMRDAIAAIIPADVKDHSGKSVDQVVDELMELYPDDQKVGIPSLKTWPHVIEPNDTYAEAFGLQYRRTGALFGDYMMQYQRRRANNVWAKRGVPSYVYRFDVTVNGVLPVIGATHFQEVAFVFRNLNGDGYDTNPFGGNGTYPAQAKALATVISSAWINFVTGLDPNGKKGHLISKKTNWPVYDVSKGKTGKGIVFDLDGSFVETDNWRAGGMSCEAHWDPKNPLEVAPSFAALELSAGNSCHLCGIVLVAILDSGRTPIIEFRSQAEPILVTDINMQSDCHYRVQICIGSSGQRRMTFWVHVFRLDRPIEEIAKKGELWRDILQDSFALLDFFMSDHSDQTSNSPEPDEYSSGESSQDVGEYSDVDECSNEGREYPDQATRWSNGGAEPGWSRNNGHGDSNDSQDWFEDNESFSGNSLGEIQDICTDQGLEGVVTQVKRWLATCTATHACSIHQDRVNGLPPLPTRVLDVGSDENPSLCLFVPQGEERAEYISLSYCWGRGAQVKMTQATLNDMQQEIRLATLPQTIQDAIVFTRRLGVRYLWVDALCMIQADGADDEIHVTDWRREAARFGDYYQNALCTLAATGSHSVSEGLFLPSNDLLYPKYVSTQKDSGESSVHIWIPDVDSTTQLIWQSPLSRRGWAVQERILSPRIVHFTRRYRIWECGELRASERCPDYENEVFDDDGSVDLVAELRHDLIFRNVEGIKNAWTEFRSHYCHSNFTKPSDRLPALSGLARRVQDLTGAKYYAGIWEGQIKENLAWYMAALKVDSLPEGWLNESGPSWSLASMARGWPKLFTTGTDMMGWQWTVDEELRVLDARVQYLGRDTDGLVSSGVLTLEGLLGTLDMRGVPYYRDPEEPTVWNHGQPSFDQIYWDHAVTDGEMLEPHPYLRVGTFEGERDGVSLPKMIGVIILGPARMGQERPLGYKREGFGIVLDSSLELGQTHCGIVDLF</sequence>
<feature type="chain" id="PRO_5007258351" description="Carboxylesterase type B domain-containing protein" evidence="4">
    <location>
        <begin position="20"/>
        <end position="1320"/>
    </location>
</feature>
<dbReference type="OrthoDB" id="408631at2759"/>
<dbReference type="EMBL" id="LKCW01000001">
    <property type="protein sequence ID" value="KPM46509.1"/>
    <property type="molecule type" value="Genomic_DNA"/>
</dbReference>
<dbReference type="GO" id="GO:0016787">
    <property type="term" value="F:hydrolase activity"/>
    <property type="evidence" value="ECO:0007669"/>
    <property type="project" value="UniProtKB-KW"/>
</dbReference>
<dbReference type="PROSITE" id="PS00122">
    <property type="entry name" value="CARBOXYLESTERASE_B_1"/>
    <property type="match status" value="1"/>
</dbReference>
<feature type="compositionally biased region" description="Polar residues" evidence="3">
    <location>
        <begin position="759"/>
        <end position="771"/>
    </location>
</feature>
<evidence type="ECO:0000259" key="5">
    <source>
        <dbReference type="Pfam" id="PF00135"/>
    </source>
</evidence>
<keyword evidence="2" id="KW-0378">Hydrolase</keyword>
<evidence type="ECO:0000256" key="3">
    <source>
        <dbReference type="SAM" id="MobiDB-lite"/>
    </source>
</evidence>
<accession>A0A0P7BQU3</accession>
<dbReference type="InterPro" id="IPR019819">
    <property type="entry name" value="Carboxylesterase_B_CS"/>
</dbReference>
<evidence type="ECO:0000313" key="8">
    <source>
        <dbReference type="Proteomes" id="UP000050424"/>
    </source>
</evidence>
<dbReference type="InterPro" id="IPR050309">
    <property type="entry name" value="Type-B_Carboxylest/Lipase"/>
</dbReference>
<gene>
    <name evidence="7" type="ORF">AK830_g176</name>
</gene>
<protein>
    <recommendedName>
        <fullName evidence="9">Carboxylesterase type B domain-containing protein</fullName>
    </recommendedName>
</protein>
<keyword evidence="8" id="KW-1185">Reference proteome</keyword>
<dbReference type="SUPFAM" id="SSF53474">
    <property type="entry name" value="alpha/beta-Hydrolases"/>
    <property type="match status" value="1"/>
</dbReference>
<dbReference type="PANTHER" id="PTHR11559">
    <property type="entry name" value="CARBOXYLESTERASE"/>
    <property type="match status" value="1"/>
</dbReference>
<dbReference type="Proteomes" id="UP000050424">
    <property type="component" value="Unassembled WGS sequence"/>
</dbReference>
<evidence type="ECO:0000256" key="1">
    <source>
        <dbReference type="ARBA" id="ARBA00005964"/>
    </source>
</evidence>
<evidence type="ECO:0000256" key="2">
    <source>
        <dbReference type="ARBA" id="ARBA00022801"/>
    </source>
</evidence>
<dbReference type="InterPro" id="IPR010730">
    <property type="entry name" value="HET"/>
</dbReference>
<dbReference type="Pfam" id="PF00135">
    <property type="entry name" value="COesterase"/>
    <property type="match status" value="1"/>
</dbReference>
<feature type="domain" description="Carboxylesterase type B" evidence="5">
    <location>
        <begin position="31"/>
        <end position="551"/>
    </location>
</feature>
<organism evidence="7 8">
    <name type="scientific">Neonectria ditissima</name>
    <dbReference type="NCBI Taxonomy" id="78410"/>
    <lineage>
        <taxon>Eukaryota</taxon>
        <taxon>Fungi</taxon>
        <taxon>Dikarya</taxon>
        <taxon>Ascomycota</taxon>
        <taxon>Pezizomycotina</taxon>
        <taxon>Sordariomycetes</taxon>
        <taxon>Hypocreomycetidae</taxon>
        <taxon>Hypocreales</taxon>
        <taxon>Nectriaceae</taxon>
        <taxon>Neonectria</taxon>
    </lineage>
</organism>
<feature type="signal peptide" evidence="4">
    <location>
        <begin position="1"/>
        <end position="19"/>
    </location>
</feature>
<feature type="domain" description="Heterokaryon incompatibility" evidence="6">
    <location>
        <begin position="858"/>
        <end position="1013"/>
    </location>
</feature>
<evidence type="ECO:0000256" key="4">
    <source>
        <dbReference type="SAM" id="SignalP"/>
    </source>
</evidence>
<dbReference type="ESTHER" id="9hypo-a0a0p7bqu3">
    <property type="family name" value="Fungal_carboxylesterase_lipase"/>
</dbReference>
<evidence type="ECO:0000313" key="7">
    <source>
        <dbReference type="EMBL" id="KPM46509.1"/>
    </source>
</evidence>
<dbReference type="PROSITE" id="PS00941">
    <property type="entry name" value="CARBOXYLESTERASE_B_2"/>
    <property type="match status" value="1"/>
</dbReference>
<proteinExistence type="inferred from homology"/>
<comment type="similarity">
    <text evidence="1">Belongs to the type-B carboxylesterase/lipase family.</text>
</comment>
<evidence type="ECO:0000259" key="6">
    <source>
        <dbReference type="Pfam" id="PF06985"/>
    </source>
</evidence>